<feature type="region of interest" description="Disordered" evidence="1">
    <location>
        <begin position="777"/>
        <end position="803"/>
    </location>
</feature>
<feature type="region of interest" description="Disordered" evidence="1">
    <location>
        <begin position="140"/>
        <end position="163"/>
    </location>
</feature>
<dbReference type="InterPro" id="IPR027159">
    <property type="entry name" value="CBP80"/>
</dbReference>
<evidence type="ECO:0000313" key="4">
    <source>
        <dbReference type="EMBL" id="RSH83214.1"/>
    </source>
</evidence>
<feature type="domain" description="MIF4G-like type 1" evidence="2">
    <location>
        <begin position="380"/>
        <end position="561"/>
    </location>
</feature>
<dbReference type="Pfam" id="PF09090">
    <property type="entry name" value="MIF4G_like_2"/>
    <property type="match status" value="1"/>
</dbReference>
<evidence type="ECO:0000259" key="2">
    <source>
        <dbReference type="Pfam" id="PF09088"/>
    </source>
</evidence>
<gene>
    <name evidence="4" type="ORF">EHS24_006881</name>
</gene>
<evidence type="ECO:0000256" key="1">
    <source>
        <dbReference type="SAM" id="MobiDB-lite"/>
    </source>
</evidence>
<proteinExistence type="predicted"/>
<name>A0A427XWI8_9TREE</name>
<feature type="region of interest" description="Disordered" evidence="1">
    <location>
        <begin position="22"/>
        <end position="67"/>
    </location>
</feature>
<dbReference type="InterPro" id="IPR015174">
    <property type="entry name" value="MIF4G-like_typ-2"/>
</dbReference>
<feature type="compositionally biased region" description="Basic and acidic residues" evidence="1">
    <location>
        <begin position="154"/>
        <end position="163"/>
    </location>
</feature>
<feature type="compositionally biased region" description="Acidic residues" evidence="1">
    <location>
        <begin position="780"/>
        <end position="791"/>
    </location>
</feature>
<dbReference type="AlphaFoldDB" id="A0A427XWI8"/>
<dbReference type="OrthoDB" id="10252707at2759"/>
<dbReference type="GO" id="GO:0003729">
    <property type="term" value="F:mRNA binding"/>
    <property type="evidence" value="ECO:0007669"/>
    <property type="project" value="TreeGrafter"/>
</dbReference>
<dbReference type="RefSeq" id="XP_028477166.1">
    <property type="nucleotide sequence ID" value="XM_028622274.1"/>
</dbReference>
<dbReference type="InterPro" id="IPR015172">
    <property type="entry name" value="MIF4G-like_typ-1"/>
</dbReference>
<dbReference type="Gene3D" id="1.25.40.180">
    <property type="match status" value="3"/>
</dbReference>
<dbReference type="EMBL" id="RSCE01000004">
    <property type="protein sequence ID" value="RSH83214.1"/>
    <property type="molecule type" value="Genomic_DNA"/>
</dbReference>
<comment type="caution">
    <text evidence="4">The sequence shown here is derived from an EMBL/GenBank/DDBJ whole genome shotgun (WGS) entry which is preliminary data.</text>
</comment>
<feature type="compositionally biased region" description="Basic and acidic residues" evidence="1">
    <location>
        <begin position="792"/>
        <end position="801"/>
    </location>
</feature>
<dbReference type="GO" id="GO:0000339">
    <property type="term" value="F:RNA cap binding"/>
    <property type="evidence" value="ECO:0007669"/>
    <property type="project" value="InterPro"/>
</dbReference>
<dbReference type="GO" id="GO:0005634">
    <property type="term" value="C:nucleus"/>
    <property type="evidence" value="ECO:0007669"/>
    <property type="project" value="TreeGrafter"/>
</dbReference>
<dbReference type="GO" id="GO:0005846">
    <property type="term" value="C:nuclear cap binding complex"/>
    <property type="evidence" value="ECO:0007669"/>
    <property type="project" value="InterPro"/>
</dbReference>
<dbReference type="GeneID" id="39591424"/>
<feature type="compositionally biased region" description="Gly residues" evidence="1">
    <location>
        <begin position="22"/>
        <end position="42"/>
    </location>
</feature>
<dbReference type="GO" id="GO:0006406">
    <property type="term" value="P:mRNA export from nucleus"/>
    <property type="evidence" value="ECO:0007669"/>
    <property type="project" value="InterPro"/>
</dbReference>
<keyword evidence="5" id="KW-1185">Reference proteome</keyword>
<dbReference type="InterPro" id="IPR016024">
    <property type="entry name" value="ARM-type_fold"/>
</dbReference>
<evidence type="ECO:0000259" key="3">
    <source>
        <dbReference type="Pfam" id="PF09090"/>
    </source>
</evidence>
<protein>
    <recommendedName>
        <fullName evidence="6">Nuclear cap-binding protein subunit 1</fullName>
    </recommendedName>
</protein>
<feature type="domain" description="MIF4G-like type 2" evidence="3">
    <location>
        <begin position="581"/>
        <end position="880"/>
    </location>
</feature>
<accession>A0A427XWI8</accession>
<dbReference type="PANTHER" id="PTHR12412:SF2">
    <property type="entry name" value="NUCLEAR CAP-BINDING PROTEIN SUBUNIT 1"/>
    <property type="match status" value="1"/>
</dbReference>
<organism evidence="4 5">
    <name type="scientific">Apiotrichum porosum</name>
    <dbReference type="NCBI Taxonomy" id="105984"/>
    <lineage>
        <taxon>Eukaryota</taxon>
        <taxon>Fungi</taxon>
        <taxon>Dikarya</taxon>
        <taxon>Basidiomycota</taxon>
        <taxon>Agaricomycotina</taxon>
        <taxon>Tremellomycetes</taxon>
        <taxon>Trichosporonales</taxon>
        <taxon>Trichosporonaceae</taxon>
        <taxon>Apiotrichum</taxon>
    </lineage>
</organism>
<dbReference type="GO" id="GO:0000184">
    <property type="term" value="P:nuclear-transcribed mRNA catabolic process, nonsense-mediated decay"/>
    <property type="evidence" value="ECO:0007669"/>
    <property type="project" value="TreeGrafter"/>
</dbReference>
<dbReference type="PANTHER" id="PTHR12412">
    <property type="entry name" value="CAP BINDING PROTEIN"/>
    <property type="match status" value="1"/>
</dbReference>
<evidence type="ECO:0008006" key="6">
    <source>
        <dbReference type="Google" id="ProtNLM"/>
    </source>
</evidence>
<dbReference type="Proteomes" id="UP000279236">
    <property type="component" value="Unassembled WGS sequence"/>
</dbReference>
<dbReference type="SUPFAM" id="SSF48371">
    <property type="entry name" value="ARM repeat"/>
    <property type="match status" value="3"/>
</dbReference>
<evidence type="ECO:0000313" key="5">
    <source>
        <dbReference type="Proteomes" id="UP000279236"/>
    </source>
</evidence>
<reference evidence="4 5" key="1">
    <citation type="submission" date="2018-11" db="EMBL/GenBank/DDBJ databases">
        <title>Genome sequence of Apiotrichum porosum DSM 27194.</title>
        <authorList>
            <person name="Aliyu H."/>
            <person name="Gorte O."/>
            <person name="Ochsenreither K."/>
        </authorList>
    </citation>
    <scope>NUCLEOTIDE SEQUENCE [LARGE SCALE GENOMIC DNA]</scope>
    <source>
        <strain evidence="4 5">DSM 27194</strain>
    </source>
</reference>
<sequence>MSFQNGYGGGYGGFGGGSGGGGYAGGGGGYGGGGGGGGYGGRGGRRNDRGRGGRGGGAGGGGRTAPETTAVRLRKMVTKFADDEDFDAVEDPPRLAKVLRRSWREGSAGVLDGFRFGVTEEPHKHHHYVSLLLHLAYSQPEGAAEAEDETDAQTGEKRKAEIDDTECGREILEDLGRSFRNAVEAREWLSARLLLQFLSLLVPAGLIHPQSILEVYKGLLSVLNEVGGGGDRSERAVRAVGEGLIRSAGSLAPAFPEDVEALIGSIEMFVLGRKGDRALSNPLAPILKAGEEPVPYADTLSELLTALYALRTSDYVPPEVLPRPAEEAPSKFPEGAVLPDPYSLSSVYMPPEMYDPDEENPQECEGRIGGLRLFAEDIVPVPDTVDGWTLRSLVLDMVCIYEVNRKDAARILLSLSRYVAPGTFKSEGSESTYSVESLIVGTILSTLFTLPNTPQKPIYYGSVVTELCKLSPNTVAPPVGRAVRKVFTHLGQDGLDVEIARRCADWFSAHLSNFGFQWMWKEWIPDLELPAAHPRRAFMRRVVDLEIRLAYHDRILQTLPDPMLEKGANVVSDDAPDPVWVYEDATHSLHAEANELHRMLKQKVSSDQVKDYLDNLPGARSAPGEPMSVPVLMMATETIQHLGSRSFSHFLNATERYLDVLRHLSPDFASRRVILDAVQSFWRRSSQMRVTTVDKYLQYGILEPLDVVDFIFSEDSASAGDDAPDGWTDGDKWEMLRMTIDKVVGRVVAVRRRLRAVDKADEVARARRAAERLERGEGVGMDDAEVDDEDSGNDRSRESRDAQASLDLQTNRLEKVFIALVRRFAAELLPWAYGSHEEGEEAVGGLKAVLQLLDSDEVAGWPMRARWGWWREFVRRYAAHLEPLADSIEHSVFSKPVTEGEGPEARAETMVRRVWADALGRE</sequence>
<dbReference type="STRING" id="105984.A0A427XWI8"/>
<feature type="compositionally biased region" description="Gly residues" evidence="1">
    <location>
        <begin position="53"/>
        <end position="63"/>
    </location>
</feature>
<dbReference type="Pfam" id="PF09088">
    <property type="entry name" value="MIF4G_like"/>
    <property type="match status" value="1"/>
</dbReference>